<comment type="subcellular location">
    <subcellularLocation>
        <location evidence="1">Nucleus</location>
    </subcellularLocation>
</comment>
<keyword evidence="9" id="KW-1185">Reference proteome</keyword>
<dbReference type="GO" id="GO:0000981">
    <property type="term" value="F:DNA-binding transcription factor activity, RNA polymerase II-specific"/>
    <property type="evidence" value="ECO:0007669"/>
    <property type="project" value="TreeGrafter"/>
</dbReference>
<evidence type="ECO:0000313" key="9">
    <source>
        <dbReference type="Proteomes" id="UP000279259"/>
    </source>
</evidence>
<dbReference type="GO" id="GO:0006351">
    <property type="term" value="P:DNA-templated transcription"/>
    <property type="evidence" value="ECO:0007669"/>
    <property type="project" value="InterPro"/>
</dbReference>
<gene>
    <name evidence="8" type="ORF">EHS25_009306</name>
</gene>
<evidence type="ECO:0000256" key="3">
    <source>
        <dbReference type="ARBA" id="ARBA00023125"/>
    </source>
</evidence>
<dbReference type="Proteomes" id="UP000279259">
    <property type="component" value="Unassembled WGS sequence"/>
</dbReference>
<dbReference type="SMART" id="SM00906">
    <property type="entry name" value="Fungal_trans"/>
    <property type="match status" value="1"/>
</dbReference>
<dbReference type="PANTHER" id="PTHR31845">
    <property type="entry name" value="FINGER DOMAIN PROTEIN, PUTATIVE-RELATED"/>
    <property type="match status" value="1"/>
</dbReference>
<accession>A0A427YLI9</accession>
<keyword evidence="3" id="KW-0238">DNA-binding</keyword>
<evidence type="ECO:0000256" key="2">
    <source>
        <dbReference type="ARBA" id="ARBA00023015"/>
    </source>
</evidence>
<proteinExistence type="predicted"/>
<dbReference type="AlphaFoldDB" id="A0A427YLI9"/>
<dbReference type="GO" id="GO:0008270">
    <property type="term" value="F:zinc ion binding"/>
    <property type="evidence" value="ECO:0007669"/>
    <property type="project" value="InterPro"/>
</dbReference>
<dbReference type="CDD" id="cd12148">
    <property type="entry name" value="fungal_TF_MHR"/>
    <property type="match status" value="1"/>
</dbReference>
<dbReference type="EMBL" id="RSCD01000007">
    <property type="protein sequence ID" value="RSH91936.1"/>
    <property type="molecule type" value="Genomic_DNA"/>
</dbReference>
<dbReference type="PANTHER" id="PTHR31845:SF17">
    <property type="entry name" value="ZN(II)2CYS6 TRANSCRIPTION FACTOR (EUROFUNG)"/>
    <property type="match status" value="1"/>
</dbReference>
<protein>
    <recommendedName>
        <fullName evidence="7">Xylanolytic transcriptional activator regulatory domain-containing protein</fullName>
    </recommendedName>
</protein>
<dbReference type="GO" id="GO:0000976">
    <property type="term" value="F:transcription cis-regulatory region binding"/>
    <property type="evidence" value="ECO:0007669"/>
    <property type="project" value="TreeGrafter"/>
</dbReference>
<feature type="compositionally biased region" description="Low complexity" evidence="6">
    <location>
        <begin position="1"/>
        <end position="11"/>
    </location>
</feature>
<dbReference type="InterPro" id="IPR007219">
    <property type="entry name" value="XnlR_reg_dom"/>
</dbReference>
<feature type="region of interest" description="Disordered" evidence="6">
    <location>
        <begin position="1"/>
        <end position="65"/>
    </location>
</feature>
<sequence length="663" mass="72615">MSASPSPSSPAVDRGGTDDTHPPSPETRGLSCTFCRTRKASTPSKSRFAVIDDPPRSGARPPIHRQRCVISVDGMITHAPLNRAPRKRRESKASSADHAAAEEEPILPQPIISAHAVPPPRSQLAESSPLDGVSGAAEVGLDVGVDVEQFLSTLPDHGPSFPAPAPQAEIDMSTEPRQQQPAIQSLGPVPQAAHVVAEQPTSMGRPSQISLPPLDMLAHTFQSGPSEYHRPLMSLFVDYSIDPISVGMCTLPEAQVLFELFWTHLANFMGFWDRRIHTLEYVRSRCSFLLTVILHTAARHATSSLVPRAPTITRVLDRHLHSTLWPRVLVENKKNVHICQACMLWATLVSQPENGQENMGWTLFGHAIRIGVEIGLNSPNPNAFIGDPQIDPALIRRNNERTWFTCVIADRSWAVQTGRPPMLAEDARLSCLDVWLADSAVCSVEDHSIVALFKLRQIMALFDGDTSTLAARYAMHALDEWRVTWVTAAHATSYRLGYLGPIYYHYASTLFHLQSATQSGHGSHKADLSAIQHSAALVEHAATVMPREVFSYAHNNTFTMISFAAAVLLELKGTISAQDTLNDQVAAHLQIILSALQSAIQATPHKHGVDVWHADFIERTLHRWNDGLEANLMADNEAAAQFLQMIASTFPAGLFDSLGWGPS</sequence>
<comment type="caution">
    <text evidence="8">The sequence shown here is derived from an EMBL/GenBank/DDBJ whole genome shotgun (WGS) entry which is preliminary data.</text>
</comment>
<name>A0A427YLI9_9TREE</name>
<evidence type="ECO:0000256" key="5">
    <source>
        <dbReference type="ARBA" id="ARBA00023242"/>
    </source>
</evidence>
<feature type="region of interest" description="Disordered" evidence="6">
    <location>
        <begin position="79"/>
        <end position="133"/>
    </location>
</feature>
<dbReference type="Pfam" id="PF04082">
    <property type="entry name" value="Fungal_trans"/>
    <property type="match status" value="1"/>
</dbReference>
<reference evidence="8 9" key="1">
    <citation type="submission" date="2018-11" db="EMBL/GenBank/DDBJ databases">
        <title>Genome sequence of Saitozyma podzolica DSM 27192.</title>
        <authorList>
            <person name="Aliyu H."/>
            <person name="Gorte O."/>
            <person name="Ochsenreither K."/>
        </authorList>
    </citation>
    <scope>NUCLEOTIDE SEQUENCE [LARGE SCALE GENOMIC DNA]</scope>
    <source>
        <strain evidence="8 9">DSM 27192</strain>
    </source>
</reference>
<organism evidence="8 9">
    <name type="scientific">Saitozyma podzolica</name>
    <dbReference type="NCBI Taxonomy" id="1890683"/>
    <lineage>
        <taxon>Eukaryota</taxon>
        <taxon>Fungi</taxon>
        <taxon>Dikarya</taxon>
        <taxon>Basidiomycota</taxon>
        <taxon>Agaricomycotina</taxon>
        <taxon>Tremellomycetes</taxon>
        <taxon>Tremellales</taxon>
        <taxon>Trimorphomycetaceae</taxon>
        <taxon>Saitozyma</taxon>
    </lineage>
</organism>
<dbReference type="GO" id="GO:0005634">
    <property type="term" value="C:nucleus"/>
    <property type="evidence" value="ECO:0007669"/>
    <property type="project" value="UniProtKB-SubCell"/>
</dbReference>
<keyword evidence="5" id="KW-0539">Nucleus</keyword>
<keyword evidence="2" id="KW-0805">Transcription regulation</keyword>
<dbReference type="OrthoDB" id="3163292at2759"/>
<evidence type="ECO:0000256" key="1">
    <source>
        <dbReference type="ARBA" id="ARBA00004123"/>
    </source>
</evidence>
<evidence type="ECO:0000256" key="6">
    <source>
        <dbReference type="SAM" id="MobiDB-lite"/>
    </source>
</evidence>
<evidence type="ECO:0000256" key="4">
    <source>
        <dbReference type="ARBA" id="ARBA00023163"/>
    </source>
</evidence>
<feature type="domain" description="Xylanolytic transcriptional activator regulatory" evidence="7">
    <location>
        <begin position="360"/>
        <end position="439"/>
    </location>
</feature>
<dbReference type="InterPro" id="IPR051089">
    <property type="entry name" value="prtT"/>
</dbReference>
<evidence type="ECO:0000313" key="8">
    <source>
        <dbReference type="EMBL" id="RSH91936.1"/>
    </source>
</evidence>
<keyword evidence="4" id="KW-0804">Transcription</keyword>
<evidence type="ECO:0000259" key="7">
    <source>
        <dbReference type="SMART" id="SM00906"/>
    </source>
</evidence>